<name>A0A1J1HP56_9DIPT</name>
<dbReference type="SUPFAM" id="SSF47459">
    <property type="entry name" value="HLH, helix-loop-helix DNA-binding domain"/>
    <property type="match status" value="1"/>
</dbReference>
<dbReference type="Pfam" id="PF00010">
    <property type="entry name" value="HLH"/>
    <property type="match status" value="1"/>
</dbReference>
<dbReference type="GO" id="GO:0046983">
    <property type="term" value="F:protein dimerization activity"/>
    <property type="evidence" value="ECO:0007669"/>
    <property type="project" value="InterPro"/>
</dbReference>
<evidence type="ECO:0000256" key="4">
    <source>
        <dbReference type="ARBA" id="ARBA00023163"/>
    </source>
</evidence>
<evidence type="ECO:0000259" key="6">
    <source>
        <dbReference type="PROSITE" id="PS50888"/>
    </source>
</evidence>
<keyword evidence="5" id="KW-0539">Nucleus</keyword>
<dbReference type="OrthoDB" id="9946827at2759"/>
<keyword evidence="3" id="KW-0238">DNA-binding</keyword>
<dbReference type="PROSITE" id="PS50888">
    <property type="entry name" value="BHLH"/>
    <property type="match status" value="1"/>
</dbReference>
<accession>A0A1J1HP56</accession>
<evidence type="ECO:0000256" key="5">
    <source>
        <dbReference type="ARBA" id="ARBA00023242"/>
    </source>
</evidence>
<feature type="domain" description="BHLH" evidence="6">
    <location>
        <begin position="141"/>
        <end position="194"/>
    </location>
</feature>
<dbReference type="GO" id="GO:0001707">
    <property type="term" value="P:mesoderm formation"/>
    <property type="evidence" value="ECO:0007669"/>
    <property type="project" value="TreeGrafter"/>
</dbReference>
<evidence type="ECO:0000256" key="1">
    <source>
        <dbReference type="ARBA" id="ARBA00022473"/>
    </source>
</evidence>
<dbReference type="PANTHER" id="PTHR20937">
    <property type="entry name" value="IP14615P"/>
    <property type="match status" value="1"/>
</dbReference>
<evidence type="ECO:0000313" key="7">
    <source>
        <dbReference type="EMBL" id="CRK88254.1"/>
    </source>
</evidence>
<keyword evidence="8" id="KW-1185">Reference proteome</keyword>
<dbReference type="PANTHER" id="PTHR20937:SF3">
    <property type="entry name" value="IP14615P"/>
    <property type="match status" value="1"/>
</dbReference>
<keyword evidence="2" id="KW-0805">Transcription regulation</keyword>
<evidence type="ECO:0000256" key="3">
    <source>
        <dbReference type="ARBA" id="ARBA00023125"/>
    </source>
</evidence>
<dbReference type="AlphaFoldDB" id="A0A1J1HP56"/>
<dbReference type="GO" id="GO:0000978">
    <property type="term" value="F:RNA polymerase II cis-regulatory region sequence-specific DNA binding"/>
    <property type="evidence" value="ECO:0007669"/>
    <property type="project" value="TreeGrafter"/>
</dbReference>
<keyword evidence="1" id="KW-0217">Developmental protein</keyword>
<reference evidence="7 8" key="1">
    <citation type="submission" date="2015-04" db="EMBL/GenBank/DDBJ databases">
        <authorList>
            <person name="Syromyatnikov M.Y."/>
            <person name="Popov V.N."/>
        </authorList>
    </citation>
    <scope>NUCLEOTIDE SEQUENCE [LARGE SCALE GENOMIC DNA]</scope>
</reference>
<dbReference type="SMART" id="SM00353">
    <property type="entry name" value="HLH"/>
    <property type="match status" value="1"/>
</dbReference>
<dbReference type="EMBL" id="CVRI01000006">
    <property type="protein sequence ID" value="CRK88254.1"/>
    <property type="molecule type" value="Genomic_DNA"/>
</dbReference>
<sequence length="230" mass="26314">MDDDLSIQPLNLEIMKPVTHVELDDETSGEPKTILELDAQVAPLNFVVDSFPPTPPSSGAIDYHHHSLPIEYYRFTSPVYVSNPPQFHFPMAGVIPINPDINPIYVSNFQTRLHSSSPKSPDEMNPPKPDWKKKAIEVETAFKKTACDRERNRMKDMNRAFDMLRQKLPIVKPSGKKYSKIECLRIAINYIRYLQTCLASSVPADHQPSFYSLMPPKSAKIYFKSNHKRD</sequence>
<evidence type="ECO:0000256" key="2">
    <source>
        <dbReference type="ARBA" id="ARBA00023015"/>
    </source>
</evidence>
<dbReference type="InterPro" id="IPR011598">
    <property type="entry name" value="bHLH_dom"/>
</dbReference>
<keyword evidence="4" id="KW-0804">Transcription</keyword>
<dbReference type="Proteomes" id="UP000183832">
    <property type="component" value="Unassembled WGS sequence"/>
</dbReference>
<protein>
    <submittedName>
        <fullName evidence="7">CLUMA_CG002033, isoform A</fullName>
    </submittedName>
</protein>
<proteinExistence type="predicted"/>
<evidence type="ECO:0000313" key="8">
    <source>
        <dbReference type="Proteomes" id="UP000183832"/>
    </source>
</evidence>
<dbReference type="STRING" id="568069.A0A1J1HP56"/>
<dbReference type="GO" id="GO:0005634">
    <property type="term" value="C:nucleus"/>
    <property type="evidence" value="ECO:0007669"/>
    <property type="project" value="TreeGrafter"/>
</dbReference>
<dbReference type="Gene3D" id="4.10.280.10">
    <property type="entry name" value="Helix-loop-helix DNA-binding domain"/>
    <property type="match status" value="1"/>
</dbReference>
<organism evidence="7 8">
    <name type="scientific">Clunio marinus</name>
    <dbReference type="NCBI Taxonomy" id="568069"/>
    <lineage>
        <taxon>Eukaryota</taxon>
        <taxon>Metazoa</taxon>
        <taxon>Ecdysozoa</taxon>
        <taxon>Arthropoda</taxon>
        <taxon>Hexapoda</taxon>
        <taxon>Insecta</taxon>
        <taxon>Pterygota</taxon>
        <taxon>Neoptera</taxon>
        <taxon>Endopterygota</taxon>
        <taxon>Diptera</taxon>
        <taxon>Nematocera</taxon>
        <taxon>Chironomoidea</taxon>
        <taxon>Chironomidae</taxon>
        <taxon>Clunio</taxon>
    </lineage>
</organism>
<dbReference type="InterPro" id="IPR040259">
    <property type="entry name" value="Mesogenin/MesP"/>
</dbReference>
<gene>
    <name evidence="7" type="ORF">CLUMA_CG002033</name>
</gene>
<dbReference type="CDD" id="cd11390">
    <property type="entry name" value="bHLH_TS"/>
    <property type="match status" value="1"/>
</dbReference>
<dbReference type="InterPro" id="IPR036638">
    <property type="entry name" value="HLH_DNA-bd_sf"/>
</dbReference>
<dbReference type="FunFam" id="4.10.280.10:FF:000090">
    <property type="entry name" value="Salivary gland-expressed bHLH"/>
    <property type="match status" value="1"/>
</dbReference>
<dbReference type="GO" id="GO:0000981">
    <property type="term" value="F:DNA-binding transcription factor activity, RNA polymerase II-specific"/>
    <property type="evidence" value="ECO:0007669"/>
    <property type="project" value="TreeGrafter"/>
</dbReference>